<sequence>MASYPINEFMIEDELEPYPVNIWHWGVKNNYQCFLHWQDSQIIRMNLLPTETAFVTRDCISFKKLHYTCDLAVREQWFVEAKNRGGWKITVAYDPRVVDNIYIRLHPGKKMVECYLLDIDHKFLGCEWTEVCDYYRRMNEKKQALRTRKIQSRAKLNATAQEILKLETSQTEKVSNGHSKRSRLNDMRLHRSAERTVERKEQAWDLTQSSADSQSTLRIPYEVVVQPLSLDDGYVAPHQATEKLRKSRQIKLNNDTQ</sequence>
<accession>A0A139WQ13</accession>
<dbReference type="Pfam" id="PF09299">
    <property type="entry name" value="Mu-transpos_C"/>
    <property type="match status" value="1"/>
</dbReference>
<comment type="caution">
    <text evidence="2">The sequence shown here is derived from an EMBL/GenBank/DDBJ whole genome shotgun (WGS) entry which is preliminary data.</text>
</comment>
<dbReference type="STRING" id="128403.WA1_50775"/>
<proteinExistence type="predicted"/>
<keyword evidence="3" id="KW-1185">Reference proteome</keyword>
<dbReference type="InterPro" id="IPR015378">
    <property type="entry name" value="Transposase-like_Mu_C"/>
</dbReference>
<gene>
    <name evidence="2" type="ORF">WA1_50775</name>
</gene>
<organism evidence="2 3">
    <name type="scientific">Scytonema hofmannii PCC 7110</name>
    <dbReference type="NCBI Taxonomy" id="128403"/>
    <lineage>
        <taxon>Bacteria</taxon>
        <taxon>Bacillati</taxon>
        <taxon>Cyanobacteriota</taxon>
        <taxon>Cyanophyceae</taxon>
        <taxon>Nostocales</taxon>
        <taxon>Scytonemataceae</taxon>
        <taxon>Scytonema</taxon>
    </lineage>
</organism>
<dbReference type="Proteomes" id="UP000076925">
    <property type="component" value="Unassembled WGS sequence"/>
</dbReference>
<dbReference type="RefSeq" id="WP_026134390.1">
    <property type="nucleotide sequence ID" value="NZ_KQ976356.1"/>
</dbReference>
<evidence type="ECO:0000313" key="2">
    <source>
        <dbReference type="EMBL" id="KYC34516.1"/>
    </source>
</evidence>
<feature type="domain" description="Transposase-like Mu C-terminal" evidence="1">
    <location>
        <begin position="44"/>
        <end position="108"/>
    </location>
</feature>
<protein>
    <recommendedName>
        <fullName evidence="1">Transposase-like Mu C-terminal domain-containing protein</fullName>
    </recommendedName>
</protein>
<reference evidence="2 3" key="1">
    <citation type="journal article" date="2013" name="Genome Biol. Evol.">
        <title>Genomes of Stigonematalean cyanobacteria (subsection V) and the evolution of oxygenic photosynthesis from prokaryotes to plastids.</title>
        <authorList>
            <person name="Dagan T."/>
            <person name="Roettger M."/>
            <person name="Stucken K."/>
            <person name="Landan G."/>
            <person name="Koch R."/>
            <person name="Major P."/>
            <person name="Gould S.B."/>
            <person name="Goremykin V.V."/>
            <person name="Rippka R."/>
            <person name="Tandeau de Marsac N."/>
            <person name="Gugger M."/>
            <person name="Lockhart P.J."/>
            <person name="Allen J.F."/>
            <person name="Brune I."/>
            <person name="Maus I."/>
            <person name="Puhler A."/>
            <person name="Martin W.F."/>
        </authorList>
    </citation>
    <scope>NUCLEOTIDE SEQUENCE [LARGE SCALE GENOMIC DNA]</scope>
    <source>
        <strain evidence="2 3">PCC 7110</strain>
    </source>
</reference>
<evidence type="ECO:0000259" key="1">
    <source>
        <dbReference type="Pfam" id="PF09299"/>
    </source>
</evidence>
<name>A0A139WQ13_9CYAN</name>
<dbReference type="OrthoDB" id="2627157at2"/>
<dbReference type="EMBL" id="ANNX02000078">
    <property type="protein sequence ID" value="KYC34516.1"/>
    <property type="molecule type" value="Genomic_DNA"/>
</dbReference>
<evidence type="ECO:0000313" key="3">
    <source>
        <dbReference type="Proteomes" id="UP000076925"/>
    </source>
</evidence>
<dbReference type="AlphaFoldDB" id="A0A139WQ13"/>